<dbReference type="PANTHER" id="PTHR46568">
    <property type="entry name" value="ALKYLDIHYDROXYACETONEPHOSPHATE SYNTHASE, PEROXISOMAL"/>
    <property type="match status" value="1"/>
</dbReference>
<dbReference type="OrthoDB" id="9811557at2"/>
<dbReference type="HOGENOM" id="CLU_017779_2_3_5"/>
<sequence length="470" mass="49969">MTVTFSQALASSRPSLRISADAADRTAHARDWWPRAAKWTDEELDRHRPDAVVFATGEEDCIAVVAACRDTGTKLVTYGAGSGVVGAAVPDSGSVVIDMRGMSRIVAFNATDGFVTVEPGCLGGELENWLNERGFTLGHYPQSLHLASIGGLISTRSTGTFSNKYGGIEELVLALRVVGADGSVTAFRNTPRNSSGPALQQLFIGAEGTLGVITQATLRVFPRAERRIFEGYQFPSVAAGVEAVRKAYAAHLRPAVLRLYDETEAANLYRRVGRDSGPPLLIAGFEGLSGVAAAEQAAFAAIAKAEGGISLGPDIGNAWEAHRFDANWLTAGNEGPRRMADAIEIALPWSTLAEAHAAITAEVAPYCATVMSHYSHFYSTGGALYVIVLLEGADTASVLEQYRQVWDRVMRKALAFGGSLAHHHGVGRQRAPFLPQELDGGHRLLQLVKAALDPEGILNPGKLALNGAVQ</sequence>
<dbReference type="Pfam" id="PF02913">
    <property type="entry name" value="FAD-oxidase_C"/>
    <property type="match status" value="1"/>
</dbReference>
<keyword evidence="8" id="KW-0808">Transferase</keyword>
<keyword evidence="2" id="KW-0285">Flavoprotein</keyword>
<feature type="site" description="Important for enzyme activity" evidence="6">
    <location>
        <position position="258"/>
    </location>
</feature>
<feature type="binding site" evidence="5">
    <location>
        <begin position="207"/>
        <end position="213"/>
    </location>
    <ligand>
        <name>FAD</name>
        <dbReference type="ChEBI" id="CHEBI:57692"/>
    </ligand>
</feature>
<evidence type="ECO:0000256" key="2">
    <source>
        <dbReference type="ARBA" id="ARBA00022630"/>
    </source>
</evidence>
<dbReference type="InterPro" id="IPR025650">
    <property type="entry name" value="Alkyl-DHAP_Synthase"/>
</dbReference>
<evidence type="ECO:0000313" key="9">
    <source>
        <dbReference type="Proteomes" id="UP000008207"/>
    </source>
</evidence>
<dbReference type="SUPFAM" id="SSF55103">
    <property type="entry name" value="FAD-linked oxidases, C-terminal domain"/>
    <property type="match status" value="1"/>
</dbReference>
<dbReference type="EC" id="2.5.1.26" evidence="8"/>
<evidence type="ECO:0000259" key="7">
    <source>
        <dbReference type="PROSITE" id="PS51387"/>
    </source>
</evidence>
<geneLocation type="plasmid" evidence="8 9">
    <name>pMNOD02</name>
</geneLocation>
<keyword evidence="8" id="KW-0614">Plasmid</keyword>
<evidence type="ECO:0000256" key="1">
    <source>
        <dbReference type="ARBA" id="ARBA00008000"/>
    </source>
</evidence>
<evidence type="ECO:0000256" key="6">
    <source>
        <dbReference type="PIRSR" id="PIRSR625650-4"/>
    </source>
</evidence>
<keyword evidence="3 5" id="KW-0274">FAD</keyword>
<keyword evidence="9" id="KW-1185">Reference proteome</keyword>
<dbReference type="AlphaFoldDB" id="B8IXF0"/>
<dbReference type="GO" id="GO:0008609">
    <property type="term" value="F:alkylglycerone-phosphate synthase activity"/>
    <property type="evidence" value="ECO:0007669"/>
    <property type="project" value="UniProtKB-EC"/>
</dbReference>
<comment type="cofactor">
    <cofactor evidence="5">
        <name>FAD</name>
        <dbReference type="ChEBI" id="CHEBI:57692"/>
    </cofactor>
</comment>
<dbReference type="InterPro" id="IPR016166">
    <property type="entry name" value="FAD-bd_PCMH"/>
</dbReference>
<name>B8IXF0_METNO</name>
<feature type="domain" description="FAD-binding PCMH-type" evidence="7">
    <location>
        <begin position="45"/>
        <end position="223"/>
    </location>
</feature>
<dbReference type="PANTHER" id="PTHR46568:SF1">
    <property type="entry name" value="ALKYLDIHYDROXYACETONEPHOSPHATE SYNTHASE, PEROXISOMAL"/>
    <property type="match status" value="1"/>
</dbReference>
<comment type="similarity">
    <text evidence="1">Belongs to the FAD-binding oxidoreductase/transferase type 4 family.</text>
</comment>
<dbReference type="InterPro" id="IPR036318">
    <property type="entry name" value="FAD-bd_PCMH-like_sf"/>
</dbReference>
<evidence type="ECO:0000256" key="4">
    <source>
        <dbReference type="PIRSR" id="PIRSR625650-1"/>
    </source>
</evidence>
<dbReference type="InterPro" id="IPR006094">
    <property type="entry name" value="Oxid_FAD_bind_N"/>
</dbReference>
<dbReference type="Gene3D" id="3.30.70.3450">
    <property type="match status" value="1"/>
</dbReference>
<dbReference type="Pfam" id="PF01565">
    <property type="entry name" value="FAD_binding_4"/>
    <property type="match status" value="1"/>
</dbReference>
<dbReference type="Proteomes" id="UP000008207">
    <property type="component" value="Plasmid pMNOD02"/>
</dbReference>
<dbReference type="Gene3D" id="1.10.45.10">
    <property type="entry name" value="Vanillyl-alcohol Oxidase, Chain A, domain 4"/>
    <property type="match status" value="1"/>
</dbReference>
<organism evidence="8 9">
    <name type="scientific">Methylobacterium nodulans (strain LMG 21967 / CNCM I-2342 / ORS 2060)</name>
    <dbReference type="NCBI Taxonomy" id="460265"/>
    <lineage>
        <taxon>Bacteria</taxon>
        <taxon>Pseudomonadati</taxon>
        <taxon>Pseudomonadota</taxon>
        <taxon>Alphaproteobacteria</taxon>
        <taxon>Hyphomicrobiales</taxon>
        <taxon>Methylobacteriaceae</taxon>
        <taxon>Methylobacterium</taxon>
    </lineage>
</organism>
<feature type="active site" description="Proton donor/acceptor" evidence="4">
    <location>
        <position position="385"/>
    </location>
</feature>
<dbReference type="KEGG" id="mno:Mnod_8219"/>
<evidence type="ECO:0000313" key="8">
    <source>
        <dbReference type="EMBL" id="ACL63191.1"/>
    </source>
</evidence>
<evidence type="ECO:0000256" key="3">
    <source>
        <dbReference type="ARBA" id="ARBA00022827"/>
    </source>
</evidence>
<dbReference type="SUPFAM" id="SSF56176">
    <property type="entry name" value="FAD-binding/transporter-associated domain-like"/>
    <property type="match status" value="1"/>
</dbReference>
<dbReference type="InterPro" id="IPR016171">
    <property type="entry name" value="Vanillyl_alc_oxidase_C-sub2"/>
</dbReference>
<protein>
    <submittedName>
        <fullName evidence="8">FAD linked oxidase domain protein</fullName>
        <ecNumber evidence="8">2.5.1.26</ecNumber>
    </submittedName>
</protein>
<gene>
    <name evidence="8" type="ordered locus">Mnod_8219</name>
</gene>
<evidence type="ECO:0000256" key="5">
    <source>
        <dbReference type="PIRSR" id="PIRSR625650-3"/>
    </source>
</evidence>
<dbReference type="EMBL" id="CP001351">
    <property type="protein sequence ID" value="ACL63191.1"/>
    <property type="molecule type" value="Genomic_DNA"/>
</dbReference>
<dbReference type="InterPro" id="IPR016169">
    <property type="entry name" value="FAD-bd_PCMH_sub2"/>
</dbReference>
<dbReference type="Gene3D" id="3.30.465.10">
    <property type="match status" value="1"/>
</dbReference>
<reference evidence="9" key="1">
    <citation type="submission" date="2009-01" db="EMBL/GenBank/DDBJ databases">
        <title>Complete sequence of plasmid 2 of Methylobacterium nodulans ORS 2060.</title>
        <authorList>
            <consortium name="US DOE Joint Genome Institute"/>
            <person name="Lucas S."/>
            <person name="Copeland A."/>
            <person name="Lapidus A."/>
            <person name="Glavina del Rio T."/>
            <person name="Dalin E."/>
            <person name="Tice H."/>
            <person name="Bruce D."/>
            <person name="Goodwin L."/>
            <person name="Pitluck S."/>
            <person name="Sims D."/>
            <person name="Brettin T."/>
            <person name="Detter J.C."/>
            <person name="Han C."/>
            <person name="Larimer F."/>
            <person name="Land M."/>
            <person name="Hauser L."/>
            <person name="Kyrpides N."/>
            <person name="Ivanova N."/>
            <person name="Marx C.J."/>
            <person name="Richardson P."/>
        </authorList>
    </citation>
    <scope>NUCLEOTIDE SEQUENCE [LARGE SCALE GENOMIC DNA]</scope>
    <source>
        <strain evidence="9">LMG 21967 / CNCM I-2342 / ORS 2060</strain>
        <plasmid evidence="9">Plasmid pMNOD02</plasmid>
    </source>
</reference>
<dbReference type="GO" id="GO:0008610">
    <property type="term" value="P:lipid biosynthetic process"/>
    <property type="evidence" value="ECO:0007669"/>
    <property type="project" value="InterPro"/>
</dbReference>
<dbReference type="InterPro" id="IPR004113">
    <property type="entry name" value="FAD-bd_oxidored_4_C"/>
</dbReference>
<proteinExistence type="inferred from homology"/>
<dbReference type="RefSeq" id="WP_012631389.1">
    <property type="nucleotide sequence ID" value="NC_011887.1"/>
</dbReference>
<dbReference type="InterPro" id="IPR016164">
    <property type="entry name" value="FAD-linked_Oxase-like_C"/>
</dbReference>
<accession>B8IXF0</accession>
<dbReference type="Gene3D" id="3.30.300.330">
    <property type="match status" value="1"/>
</dbReference>
<dbReference type="PROSITE" id="PS51387">
    <property type="entry name" value="FAD_PCMH"/>
    <property type="match status" value="1"/>
</dbReference>
<dbReference type="GO" id="GO:0071949">
    <property type="term" value="F:FAD binding"/>
    <property type="evidence" value="ECO:0007669"/>
    <property type="project" value="InterPro"/>
</dbReference>